<organism evidence="3 4">
    <name type="scientific">Kwoniella dendrophila CBS 6074</name>
    <dbReference type="NCBI Taxonomy" id="1295534"/>
    <lineage>
        <taxon>Eukaryota</taxon>
        <taxon>Fungi</taxon>
        <taxon>Dikarya</taxon>
        <taxon>Basidiomycota</taxon>
        <taxon>Agaricomycotina</taxon>
        <taxon>Tremellomycetes</taxon>
        <taxon>Tremellales</taxon>
        <taxon>Cryptococcaceae</taxon>
        <taxon>Kwoniella</taxon>
    </lineage>
</organism>
<feature type="zinc finger region" description="C3H1-type" evidence="1">
    <location>
        <begin position="578"/>
        <end position="606"/>
    </location>
</feature>
<evidence type="ECO:0000259" key="2">
    <source>
        <dbReference type="PROSITE" id="PS50103"/>
    </source>
</evidence>
<dbReference type="RefSeq" id="XP_066072622.1">
    <property type="nucleotide sequence ID" value="XM_066216525.1"/>
</dbReference>
<keyword evidence="1" id="KW-0862">Zinc</keyword>
<proteinExistence type="predicted"/>
<reference evidence="3 4" key="1">
    <citation type="submission" date="2024-01" db="EMBL/GenBank/DDBJ databases">
        <title>Comparative genomics of Cryptococcus and Kwoniella reveals pathogenesis evolution and contrasting modes of karyotype evolution via chromosome fusion or intercentromeric recombination.</title>
        <authorList>
            <person name="Coelho M.A."/>
            <person name="David-Palma M."/>
            <person name="Shea T."/>
            <person name="Bowers K."/>
            <person name="McGinley-Smith S."/>
            <person name="Mohammad A.W."/>
            <person name="Gnirke A."/>
            <person name="Yurkov A.M."/>
            <person name="Nowrousian M."/>
            <person name="Sun S."/>
            <person name="Cuomo C.A."/>
            <person name="Heitman J."/>
        </authorList>
    </citation>
    <scope>NUCLEOTIDE SEQUENCE [LARGE SCALE GENOMIC DNA]</scope>
    <source>
        <strain evidence="3 4">CBS 6074</strain>
    </source>
</reference>
<keyword evidence="1" id="KW-0479">Metal-binding</keyword>
<keyword evidence="1" id="KW-0863">Zinc-finger</keyword>
<evidence type="ECO:0000313" key="3">
    <source>
        <dbReference type="EMBL" id="WWC85859.1"/>
    </source>
</evidence>
<dbReference type="EMBL" id="CP144098">
    <property type="protein sequence ID" value="WWC85859.1"/>
    <property type="molecule type" value="Genomic_DNA"/>
</dbReference>
<dbReference type="Pfam" id="PF25543">
    <property type="entry name" value="zf-CCCH_tandem"/>
    <property type="match status" value="1"/>
</dbReference>
<evidence type="ECO:0000313" key="4">
    <source>
        <dbReference type="Proteomes" id="UP001355207"/>
    </source>
</evidence>
<name>A0AAX4JKE3_9TREE</name>
<dbReference type="AlphaFoldDB" id="A0AAX4JKE3"/>
<dbReference type="InterPro" id="IPR057654">
    <property type="entry name" value="Znf-CCCH_tandem"/>
</dbReference>
<dbReference type="Pfam" id="PF25540">
    <property type="entry name" value="DUF7923"/>
    <property type="match status" value="1"/>
</dbReference>
<dbReference type="PANTHER" id="PTHR37543:SF1">
    <property type="entry name" value="CCCH ZINC FINGER DNA BINDING PROTEIN (AFU_ORTHOLOGUE AFUA_5G12760)"/>
    <property type="match status" value="1"/>
</dbReference>
<dbReference type="InterPro" id="IPR057683">
    <property type="entry name" value="DUF7923"/>
</dbReference>
<gene>
    <name evidence="3" type="ORF">L201_000726</name>
</gene>
<accession>A0AAX4JKE3</accession>
<feature type="domain" description="C3H1-type" evidence="2">
    <location>
        <begin position="578"/>
        <end position="606"/>
    </location>
</feature>
<dbReference type="InterPro" id="IPR000571">
    <property type="entry name" value="Znf_CCCH"/>
</dbReference>
<keyword evidence="4" id="KW-1185">Reference proteome</keyword>
<dbReference type="GO" id="GO:0008270">
    <property type="term" value="F:zinc ion binding"/>
    <property type="evidence" value="ECO:0007669"/>
    <property type="project" value="UniProtKB-KW"/>
</dbReference>
<sequence length="630" mass="70111">MFVIESKPMSVESRTSTVRFASVEPERSLSTVSQENITNDRSIEVDLSTLIAQAQRQHDQEKFSSSSNTSDETLTEGYYKRKWDSQIPATAFGGMVRVEDDSMVDYNGNNHQSIRALSPLNGFNNTILPDIDGQQKPKTAPLPLPSKSNFFQPFADEEIINPNPPLTPQQGQIPNPNLVTSTNPTGLFLSSPPETAKKSNILRFNAAQSSADTVENVKTHLEGLSIHLSGLFDQVKQIDELKKEVKYWKDVCLGLEISKKDLENLVTQTQNQQGQSKFTTVLIDGDNYIFQQNLLQAGFEGGQEAAHTLLSAIKERTIAEKVITQVILNKSTLGATLIKNGVVPTWAKYDQFWQGFSSSSGLITVCDLGSGEEKAGAKLNDYLSLYSGNNQCDQIIIGASPELILNYEDVNPERVFFLNQDQSSSIPSRNARRTINIPDLFHTLDLVPLTAKPVISDKIDFSKDHVEVIDWSALNSAAVVDKLNNKSSSNNHNKIKIHSVTTSSTKDTLDEYDDLSPKRKFKRSAKYNKNAAEQVRKLVPRPCHTHYLSEWGCRDVDACSYGHGYHLSPPQLNELARMAKSVICPYMTHGKCRYDDKDCVYGHKCPNASKCPFGESCRFRAIPNGHGELE</sequence>
<dbReference type="PANTHER" id="PTHR37543">
    <property type="entry name" value="CCCH ZINC FINGER DNA BINDING PROTEIN (AFU_ORTHOLOGUE AFUA_5G12760)"/>
    <property type="match status" value="1"/>
</dbReference>
<evidence type="ECO:0000256" key="1">
    <source>
        <dbReference type="PROSITE-ProRule" id="PRU00723"/>
    </source>
</evidence>
<dbReference type="GeneID" id="91091398"/>
<dbReference type="PROSITE" id="PS50103">
    <property type="entry name" value="ZF_C3H1"/>
    <property type="match status" value="1"/>
</dbReference>
<dbReference type="Proteomes" id="UP001355207">
    <property type="component" value="Chromosome 1"/>
</dbReference>
<protein>
    <recommendedName>
        <fullName evidence="2">C3H1-type domain-containing protein</fullName>
    </recommendedName>
</protein>